<dbReference type="EC" id="2.7.7.7" evidence="3"/>
<sequence length="533" mass="58844">MMAPDTHHYGFLCPPTDQEEEPVYRTPSHYNPRLTYHLPAGAARHYQQQYGDMYFLRLAKLKPSVEQVARDAWEGLVIAGEKVRRVDRVLDVRQGELCWVAGTVYMELPMKPNILEDLTKENFTLAPIPRRTYTDPSNPEATQIMMEDESGRLRLTGNFLRSTQLATGAIVAALGTEDANGDFEVIDIKLPDLPPQSPRWEGKAPENGPDTGKAHGKIAFVSGLGITGTSGDTLALELLTDYLLGYTGFSETENGSPTSSSKITRLIIAGNSLGASVTTDATADGKPQPKKYGYDASAYNASPITQLDNFLAEILPSIPVTLMPGEKDPANFSLPQQGIHRAMFPQSRAYSAPPPRGDDKPEAGWFDSVTNPWDGDIEGWRVWGCSGQNVDDVLRYMTLESSESSPDGSIDSDARIRVMEAMLRWRCGVPTAPDTIWSYPYQSDDPYILESCPHIFFAGNQPEFKTATIEGDVPLRLDGDTDMTDADGSDVPRVRVLALPKFNETGQLILVDTETLEVEVVRFEVFKGQEEQK</sequence>
<reference evidence="13" key="1">
    <citation type="submission" date="2021-07" db="EMBL/GenBank/DDBJ databases">
        <authorList>
            <person name="Branca A.L. A."/>
        </authorList>
    </citation>
    <scope>NUCLEOTIDE SEQUENCE</scope>
</reference>
<evidence type="ECO:0000256" key="1">
    <source>
        <dbReference type="ARBA" id="ARBA00004123"/>
    </source>
</evidence>
<feature type="domain" description="DNA polymerase alpha/delta/epsilon subunit B" evidence="11">
    <location>
        <begin position="218"/>
        <end position="465"/>
    </location>
</feature>
<dbReference type="GO" id="GO:0006281">
    <property type="term" value="P:DNA repair"/>
    <property type="evidence" value="ECO:0007669"/>
    <property type="project" value="UniProtKB-ARBA"/>
</dbReference>
<evidence type="ECO:0000256" key="3">
    <source>
        <dbReference type="ARBA" id="ARBA00012417"/>
    </source>
</evidence>
<dbReference type="EMBL" id="CAJVPG010000321">
    <property type="protein sequence ID" value="CAG8392101.1"/>
    <property type="molecule type" value="Genomic_DNA"/>
</dbReference>
<dbReference type="FunFam" id="3.60.21.50:FF:000006">
    <property type="entry name" value="DNA polymerase delta subunit 2, putative"/>
    <property type="match status" value="1"/>
</dbReference>
<feature type="region of interest" description="Disordered" evidence="10">
    <location>
        <begin position="1"/>
        <end position="25"/>
    </location>
</feature>
<evidence type="ECO:0000256" key="7">
    <source>
        <dbReference type="ARBA" id="ARBA00022932"/>
    </source>
</evidence>
<dbReference type="GO" id="GO:0043625">
    <property type="term" value="C:delta DNA polymerase complex"/>
    <property type="evidence" value="ECO:0007669"/>
    <property type="project" value="TreeGrafter"/>
</dbReference>
<keyword evidence="6" id="KW-0235">DNA replication</keyword>
<dbReference type="PANTHER" id="PTHR10416:SF0">
    <property type="entry name" value="DNA POLYMERASE DELTA SUBUNIT 2"/>
    <property type="match status" value="1"/>
</dbReference>
<organism evidence="13 14">
    <name type="scientific">Penicillium salamii</name>
    <dbReference type="NCBI Taxonomy" id="1612424"/>
    <lineage>
        <taxon>Eukaryota</taxon>
        <taxon>Fungi</taxon>
        <taxon>Dikarya</taxon>
        <taxon>Ascomycota</taxon>
        <taxon>Pezizomycotina</taxon>
        <taxon>Eurotiomycetes</taxon>
        <taxon>Eurotiomycetidae</taxon>
        <taxon>Eurotiales</taxon>
        <taxon>Aspergillaceae</taxon>
        <taxon>Penicillium</taxon>
    </lineage>
</organism>
<dbReference type="GO" id="GO:0003677">
    <property type="term" value="F:DNA binding"/>
    <property type="evidence" value="ECO:0007669"/>
    <property type="project" value="InterPro"/>
</dbReference>
<comment type="subcellular location">
    <subcellularLocation>
        <location evidence="1">Nucleus</location>
    </subcellularLocation>
</comment>
<gene>
    <name evidence="13" type="ORF">PSALAMII_LOCUS6878</name>
</gene>
<dbReference type="InterPro" id="IPR024826">
    <property type="entry name" value="DNA_pol_delta/II_ssu"/>
</dbReference>
<feature type="region of interest" description="Disordered" evidence="10">
    <location>
        <begin position="194"/>
        <end position="213"/>
    </location>
</feature>
<evidence type="ECO:0000256" key="4">
    <source>
        <dbReference type="ARBA" id="ARBA00022679"/>
    </source>
</evidence>
<dbReference type="InterPro" id="IPR041863">
    <property type="entry name" value="PolD2_C"/>
</dbReference>
<protein>
    <recommendedName>
        <fullName evidence="3">DNA-directed DNA polymerase</fullName>
        <ecNumber evidence="3">2.7.7.7</ecNumber>
    </recommendedName>
</protein>
<dbReference type="OrthoDB" id="3763at2759"/>
<dbReference type="Pfam" id="PF04042">
    <property type="entry name" value="DNA_pol_E_B"/>
    <property type="match status" value="1"/>
</dbReference>
<evidence type="ECO:0000256" key="5">
    <source>
        <dbReference type="ARBA" id="ARBA00022695"/>
    </source>
</evidence>
<keyword evidence="14" id="KW-1185">Reference proteome</keyword>
<comment type="catalytic activity">
    <reaction evidence="9">
        <text>DNA(n) + a 2'-deoxyribonucleoside 5'-triphosphate = DNA(n+1) + diphosphate</text>
        <dbReference type="Rhea" id="RHEA:22508"/>
        <dbReference type="Rhea" id="RHEA-COMP:17339"/>
        <dbReference type="Rhea" id="RHEA-COMP:17340"/>
        <dbReference type="ChEBI" id="CHEBI:33019"/>
        <dbReference type="ChEBI" id="CHEBI:61560"/>
        <dbReference type="ChEBI" id="CHEBI:173112"/>
        <dbReference type="EC" id="2.7.7.7"/>
    </reaction>
</comment>
<dbReference type="Pfam" id="PF18018">
    <property type="entry name" value="DNA_pol_D_N"/>
    <property type="match status" value="1"/>
</dbReference>
<dbReference type="PANTHER" id="PTHR10416">
    <property type="entry name" value="DNA POLYMERASE DELTA SUBUNIT 2"/>
    <property type="match status" value="1"/>
</dbReference>
<proteinExistence type="inferred from homology"/>
<evidence type="ECO:0000256" key="2">
    <source>
        <dbReference type="ARBA" id="ARBA00006035"/>
    </source>
</evidence>
<dbReference type="InterPro" id="IPR040663">
    <property type="entry name" value="DNA_pol_D_N"/>
</dbReference>
<dbReference type="GO" id="GO:0006273">
    <property type="term" value="P:lagging strand elongation"/>
    <property type="evidence" value="ECO:0007669"/>
    <property type="project" value="UniProtKB-ARBA"/>
</dbReference>
<evidence type="ECO:0000256" key="6">
    <source>
        <dbReference type="ARBA" id="ARBA00022705"/>
    </source>
</evidence>
<evidence type="ECO:0000259" key="11">
    <source>
        <dbReference type="Pfam" id="PF04042"/>
    </source>
</evidence>
<dbReference type="InterPro" id="IPR007185">
    <property type="entry name" value="DNA_pol_a/d/e_bsu"/>
</dbReference>
<evidence type="ECO:0000313" key="14">
    <source>
        <dbReference type="Proteomes" id="UP001152649"/>
    </source>
</evidence>
<dbReference type="CDD" id="cd07387">
    <property type="entry name" value="MPP_PolD2_C"/>
    <property type="match status" value="1"/>
</dbReference>
<keyword evidence="7" id="KW-0239">DNA-directed DNA polymerase</keyword>
<keyword evidence="8" id="KW-0539">Nucleus</keyword>
<name>A0A9W4NNP0_9EURO</name>
<evidence type="ECO:0000256" key="9">
    <source>
        <dbReference type="ARBA" id="ARBA00049244"/>
    </source>
</evidence>
<feature type="domain" description="DNA polymerase delta subunit OB-fold" evidence="12">
    <location>
        <begin position="49"/>
        <end position="188"/>
    </location>
</feature>
<dbReference type="Proteomes" id="UP001152649">
    <property type="component" value="Unassembled WGS sequence"/>
</dbReference>
<comment type="caution">
    <text evidence="13">The sequence shown here is derived from an EMBL/GenBank/DDBJ whole genome shotgun (WGS) entry which is preliminary data.</text>
</comment>
<dbReference type="GO" id="GO:0003887">
    <property type="term" value="F:DNA-directed DNA polymerase activity"/>
    <property type="evidence" value="ECO:0007669"/>
    <property type="project" value="UniProtKB-KW"/>
</dbReference>
<accession>A0A9W4NNP0</accession>
<dbReference type="Gene3D" id="2.40.50.430">
    <property type="match status" value="1"/>
</dbReference>
<dbReference type="Gene3D" id="3.60.21.50">
    <property type="match status" value="1"/>
</dbReference>
<keyword evidence="5" id="KW-0548">Nucleotidyltransferase</keyword>
<evidence type="ECO:0000313" key="13">
    <source>
        <dbReference type="EMBL" id="CAG8392101.1"/>
    </source>
</evidence>
<comment type="similarity">
    <text evidence="2">Belongs to the DNA polymerase delta/II small subunit family.</text>
</comment>
<evidence type="ECO:0000256" key="8">
    <source>
        <dbReference type="ARBA" id="ARBA00023242"/>
    </source>
</evidence>
<dbReference type="AlphaFoldDB" id="A0A9W4NNP0"/>
<dbReference type="FunFam" id="2.40.50.430:FF:000002">
    <property type="entry name" value="DNA polymerase delta subunit"/>
    <property type="match status" value="1"/>
</dbReference>
<evidence type="ECO:0000256" key="10">
    <source>
        <dbReference type="SAM" id="MobiDB-lite"/>
    </source>
</evidence>
<evidence type="ECO:0000259" key="12">
    <source>
        <dbReference type="Pfam" id="PF18018"/>
    </source>
</evidence>
<keyword evidence="4" id="KW-0808">Transferase</keyword>